<dbReference type="NCBIfam" id="TIGR03104">
    <property type="entry name" value="trio_amidotrans"/>
    <property type="match status" value="1"/>
</dbReference>
<sequence length="602" mass="66211">MSGICGQLSTAQAPHGDAKTAVEAMLTAMAGRGPDGSGIVDDGRVALGHQRLAVIDLGETGAQPMHDPDVRMTIVLNGAIYNYQELREELHGLGHTFRTSSDTEVVLKAFAEWREKALDRFQGMFALAIWEEDSGRVFIARDRMGVRPVYFAEADGAFRFASTLPALLAAGGIDTRIDPVALNHYMTFHAVVPSPFTMLQGVRKLPPATYMWVETDGSQTQTQYWQALYGAAEDKADWSEIDWQDAIYDSLREAVRRRLAADVPVGVLLSGGLDSSLIVGLMDELGQKDIETFSIGFESFGGEEGDEFKYSDVIAEHFKTNHHQLRISTERMLPALDEAIGVMSEPMVSHDAVAFYLLSQEVAKHVKVVQSGQGADEVFAGYHWYPPMYEAGDDVEAALASYQQSFFDRSYEEMGQLVSPQFMAGSDVSTEYVDAHFRSPGATTGIDRALRIDTTIMAVDDPVKRVDNMTMAAGLEARMPFLDHDLVQLAAECPAEYKTAQEGKGILKEVGRRVIPSEVIDRPKGYFPVPALKHLQGPYLEKVREAISGQVARDRGLFQPAAVEALLEAPNDNLTPLRGNRLWQIALLELWLQNHGITGPAA</sequence>
<dbReference type="InterPro" id="IPR014729">
    <property type="entry name" value="Rossmann-like_a/b/a_fold"/>
</dbReference>
<dbReference type="CDD" id="cd01991">
    <property type="entry name" value="Asn_synthase_B_C"/>
    <property type="match status" value="1"/>
</dbReference>
<gene>
    <name evidence="10" type="ORF">H9634_00890</name>
</gene>
<evidence type="ECO:0000256" key="8">
    <source>
        <dbReference type="ARBA" id="ARBA00048741"/>
    </source>
</evidence>
<protein>
    <recommendedName>
        <fullName evidence="3">asparagine synthase (glutamine-hydrolyzing)</fullName>
        <ecNumber evidence="3">6.3.5.4</ecNumber>
    </recommendedName>
</protein>
<comment type="caution">
    <text evidence="10">The sequence shown here is derived from an EMBL/GenBank/DDBJ whole genome shotgun (WGS) entry which is preliminary data.</text>
</comment>
<keyword evidence="5" id="KW-0067">ATP-binding</keyword>
<evidence type="ECO:0000313" key="11">
    <source>
        <dbReference type="Proteomes" id="UP000651517"/>
    </source>
</evidence>
<dbReference type="InterPro" id="IPR006426">
    <property type="entry name" value="Asn_synth_AEB"/>
</dbReference>
<evidence type="ECO:0000256" key="4">
    <source>
        <dbReference type="ARBA" id="ARBA00022741"/>
    </source>
</evidence>
<accession>A0ABR8WRL8</accession>
<dbReference type="CDD" id="cd00712">
    <property type="entry name" value="AsnB"/>
    <property type="match status" value="1"/>
</dbReference>
<evidence type="ECO:0000256" key="6">
    <source>
        <dbReference type="ARBA" id="ARBA00022888"/>
    </source>
</evidence>
<dbReference type="EMBL" id="JACSPY010000001">
    <property type="protein sequence ID" value="MBD8019341.1"/>
    <property type="molecule type" value="Genomic_DNA"/>
</dbReference>
<dbReference type="EC" id="6.3.5.4" evidence="3"/>
<comment type="similarity">
    <text evidence="2">Belongs to the asparagine synthetase family.</text>
</comment>
<evidence type="ECO:0000256" key="3">
    <source>
        <dbReference type="ARBA" id="ARBA00012737"/>
    </source>
</evidence>
<dbReference type="NCBIfam" id="TIGR01536">
    <property type="entry name" value="asn_synth_AEB"/>
    <property type="match status" value="1"/>
</dbReference>
<keyword evidence="11" id="KW-1185">Reference proteome</keyword>
<dbReference type="PANTHER" id="PTHR43284:SF1">
    <property type="entry name" value="ASPARAGINE SYNTHETASE"/>
    <property type="match status" value="1"/>
</dbReference>
<reference evidence="10 11" key="1">
    <citation type="submission" date="2020-08" db="EMBL/GenBank/DDBJ databases">
        <title>A Genomic Blueprint of the Chicken Gut Microbiome.</title>
        <authorList>
            <person name="Gilroy R."/>
            <person name="Ravi A."/>
            <person name="Getino M."/>
            <person name="Pursley I."/>
            <person name="Horton D.L."/>
            <person name="Alikhan N.-F."/>
            <person name="Baker D."/>
            <person name="Gharbi K."/>
            <person name="Hall N."/>
            <person name="Watson M."/>
            <person name="Adriaenssens E.M."/>
            <person name="Foster-Nyarko E."/>
            <person name="Jarju S."/>
            <person name="Secka A."/>
            <person name="Antonio M."/>
            <person name="Oren A."/>
            <person name="Chaudhuri R."/>
            <person name="La Ragione R.M."/>
            <person name="Hildebrand F."/>
            <person name="Pallen M.J."/>
        </authorList>
    </citation>
    <scope>NUCLEOTIDE SEQUENCE [LARGE SCALE GENOMIC DNA]</scope>
    <source>
        <strain evidence="10 11">Re57</strain>
    </source>
</reference>
<evidence type="ECO:0000256" key="1">
    <source>
        <dbReference type="ARBA" id="ARBA00005187"/>
    </source>
</evidence>
<dbReference type="InterPro" id="IPR001962">
    <property type="entry name" value="Asn_synthase"/>
</dbReference>
<evidence type="ECO:0000313" key="10">
    <source>
        <dbReference type="EMBL" id="MBD8019341.1"/>
    </source>
</evidence>
<dbReference type="InterPro" id="IPR051786">
    <property type="entry name" value="ASN_synthetase/amidase"/>
</dbReference>
<name>A0ABR8WRL8_9MICO</name>
<dbReference type="Pfam" id="PF00733">
    <property type="entry name" value="Asn_synthase"/>
    <property type="match status" value="1"/>
</dbReference>
<dbReference type="InterPro" id="IPR017535">
    <property type="entry name" value="Asparagine_synth"/>
</dbReference>
<dbReference type="PROSITE" id="PS51278">
    <property type="entry name" value="GATASE_TYPE_2"/>
    <property type="match status" value="1"/>
</dbReference>
<comment type="catalytic activity">
    <reaction evidence="8">
        <text>L-aspartate + L-glutamine + ATP + H2O = L-asparagine + L-glutamate + AMP + diphosphate + H(+)</text>
        <dbReference type="Rhea" id="RHEA:12228"/>
        <dbReference type="ChEBI" id="CHEBI:15377"/>
        <dbReference type="ChEBI" id="CHEBI:15378"/>
        <dbReference type="ChEBI" id="CHEBI:29985"/>
        <dbReference type="ChEBI" id="CHEBI:29991"/>
        <dbReference type="ChEBI" id="CHEBI:30616"/>
        <dbReference type="ChEBI" id="CHEBI:33019"/>
        <dbReference type="ChEBI" id="CHEBI:58048"/>
        <dbReference type="ChEBI" id="CHEBI:58359"/>
        <dbReference type="ChEBI" id="CHEBI:456215"/>
        <dbReference type="EC" id="6.3.5.4"/>
    </reaction>
</comment>
<dbReference type="RefSeq" id="WP_191724948.1">
    <property type="nucleotide sequence ID" value="NZ_JACSPY010000001.1"/>
</dbReference>
<dbReference type="PANTHER" id="PTHR43284">
    <property type="entry name" value="ASPARAGINE SYNTHETASE (GLUTAMINE-HYDROLYZING)"/>
    <property type="match status" value="1"/>
</dbReference>
<evidence type="ECO:0000259" key="9">
    <source>
        <dbReference type="PROSITE" id="PS51278"/>
    </source>
</evidence>
<evidence type="ECO:0000256" key="7">
    <source>
        <dbReference type="ARBA" id="ARBA00022962"/>
    </source>
</evidence>
<organism evidence="10 11">
    <name type="scientific">Brevibacterium gallinarum</name>
    <dbReference type="NCBI Taxonomy" id="2762220"/>
    <lineage>
        <taxon>Bacteria</taxon>
        <taxon>Bacillati</taxon>
        <taxon>Actinomycetota</taxon>
        <taxon>Actinomycetes</taxon>
        <taxon>Micrococcales</taxon>
        <taxon>Brevibacteriaceae</taxon>
        <taxon>Brevibacterium</taxon>
    </lineage>
</organism>
<feature type="domain" description="Glutamine amidotransferase type-2" evidence="9">
    <location>
        <begin position="5"/>
        <end position="216"/>
    </location>
</feature>
<proteinExistence type="inferred from homology"/>
<dbReference type="PIRSF" id="PIRSF001589">
    <property type="entry name" value="Asn_synthetase_glu-h"/>
    <property type="match status" value="1"/>
</dbReference>
<keyword evidence="4" id="KW-0547">Nucleotide-binding</keyword>
<dbReference type="SUPFAM" id="SSF56235">
    <property type="entry name" value="N-terminal nucleophile aminohydrolases (Ntn hydrolases)"/>
    <property type="match status" value="1"/>
</dbReference>
<comment type="pathway">
    <text evidence="1">Amino-acid biosynthesis; L-asparagine biosynthesis; L-asparagine from L-aspartate (L-Gln route): step 1/1.</text>
</comment>
<keyword evidence="6" id="KW-0061">Asparagine biosynthesis</keyword>
<evidence type="ECO:0000256" key="2">
    <source>
        <dbReference type="ARBA" id="ARBA00005752"/>
    </source>
</evidence>
<keyword evidence="7" id="KW-0315">Glutamine amidotransferase</keyword>
<keyword evidence="6" id="KW-0028">Amino-acid biosynthesis</keyword>
<dbReference type="Gene3D" id="3.60.20.10">
    <property type="entry name" value="Glutamine Phosphoribosylpyrophosphate, subunit 1, domain 1"/>
    <property type="match status" value="1"/>
</dbReference>
<dbReference type="Gene3D" id="3.40.50.620">
    <property type="entry name" value="HUPs"/>
    <property type="match status" value="1"/>
</dbReference>
<evidence type="ECO:0000256" key="5">
    <source>
        <dbReference type="ARBA" id="ARBA00022840"/>
    </source>
</evidence>
<dbReference type="InterPro" id="IPR017932">
    <property type="entry name" value="GATase_2_dom"/>
</dbReference>
<dbReference type="InterPro" id="IPR029055">
    <property type="entry name" value="Ntn_hydrolases_N"/>
</dbReference>
<dbReference type="Proteomes" id="UP000651517">
    <property type="component" value="Unassembled WGS sequence"/>
</dbReference>
<dbReference type="InterPro" id="IPR033738">
    <property type="entry name" value="AsnB_N"/>
</dbReference>
<dbReference type="SUPFAM" id="SSF52402">
    <property type="entry name" value="Adenine nucleotide alpha hydrolases-like"/>
    <property type="match status" value="1"/>
</dbReference>
<dbReference type="Pfam" id="PF13537">
    <property type="entry name" value="GATase_7"/>
    <property type="match status" value="1"/>
</dbReference>